<dbReference type="STRING" id="338969.Rfer_1818"/>
<dbReference type="EMBL" id="CP000267">
    <property type="protein sequence ID" value="ABD69547.1"/>
    <property type="molecule type" value="Genomic_DNA"/>
</dbReference>
<dbReference type="KEGG" id="rfr:Rfer_1818"/>
<proteinExistence type="predicted"/>
<accession>Q21XF6</accession>
<evidence type="ECO:0000259" key="1">
    <source>
        <dbReference type="Pfam" id="PF05099"/>
    </source>
</evidence>
<reference evidence="3" key="1">
    <citation type="submission" date="2006-02" db="EMBL/GenBank/DDBJ databases">
        <title>Complete sequence of chromosome of Rhodoferax ferrireducens DSM 15236.</title>
        <authorList>
            <person name="Copeland A."/>
            <person name="Lucas S."/>
            <person name="Lapidus A."/>
            <person name="Barry K."/>
            <person name="Detter J.C."/>
            <person name="Glavina del Rio T."/>
            <person name="Hammon N."/>
            <person name="Israni S."/>
            <person name="Pitluck S."/>
            <person name="Brettin T."/>
            <person name="Bruce D."/>
            <person name="Han C."/>
            <person name="Tapia R."/>
            <person name="Gilna P."/>
            <person name="Kiss H."/>
            <person name="Schmutz J."/>
            <person name="Larimer F."/>
            <person name="Land M."/>
            <person name="Kyrpides N."/>
            <person name="Ivanova N."/>
            <person name="Richardson P."/>
        </authorList>
    </citation>
    <scope>NUCLEOTIDE SEQUENCE [LARGE SCALE GENOMIC DNA]</scope>
    <source>
        <strain evidence="3">ATCC BAA-621 / DSM 15236 / T118</strain>
    </source>
</reference>
<name>Q21XF6_ALBFT</name>
<evidence type="ECO:0000313" key="2">
    <source>
        <dbReference type="EMBL" id="ABD69547.1"/>
    </source>
</evidence>
<dbReference type="OrthoDB" id="5294347at2"/>
<dbReference type="Pfam" id="PF05099">
    <property type="entry name" value="TerB"/>
    <property type="match status" value="1"/>
</dbReference>
<dbReference type="HOGENOM" id="CLU_111095_2_0_4"/>
<evidence type="ECO:0000313" key="3">
    <source>
        <dbReference type="Proteomes" id="UP000008332"/>
    </source>
</evidence>
<organism evidence="2 3">
    <name type="scientific">Albidiferax ferrireducens (strain ATCC BAA-621 / DSM 15236 / T118)</name>
    <name type="common">Rhodoferax ferrireducens</name>
    <dbReference type="NCBI Taxonomy" id="338969"/>
    <lineage>
        <taxon>Bacteria</taxon>
        <taxon>Pseudomonadati</taxon>
        <taxon>Pseudomonadota</taxon>
        <taxon>Betaproteobacteria</taxon>
        <taxon>Burkholderiales</taxon>
        <taxon>Comamonadaceae</taxon>
        <taxon>Rhodoferax</taxon>
    </lineage>
</organism>
<dbReference type="AlphaFoldDB" id="Q21XF6"/>
<feature type="domain" description="Co-chaperone DjlA N-terminal" evidence="1">
    <location>
        <begin position="29"/>
        <end position="145"/>
    </location>
</feature>
<dbReference type="InterPro" id="IPR029024">
    <property type="entry name" value="TerB-like"/>
</dbReference>
<sequence length="160" mass="17604">MLNPLKNLLTQFFMPDNGQSTFDEAHGLQLATAVLLVEVMRSDAAVTAAERAATVTALRHKFALSDDELARLLAQAEHTAKSANDYFRFTSAMNDQFTQAQKIQVVEYMWQVAYADGHLDANENHLISKVAGLLHVSHGDYIAAKLYAKEAAQLGKTNPV</sequence>
<dbReference type="CDD" id="cd07313">
    <property type="entry name" value="terB_like_2"/>
    <property type="match status" value="1"/>
</dbReference>
<dbReference type="Proteomes" id="UP000008332">
    <property type="component" value="Chromosome"/>
</dbReference>
<dbReference type="RefSeq" id="WP_011464115.1">
    <property type="nucleotide sequence ID" value="NC_007908.1"/>
</dbReference>
<keyword evidence="3" id="KW-1185">Reference proteome</keyword>
<dbReference type="Gene3D" id="1.10.3680.10">
    <property type="entry name" value="TerB-like"/>
    <property type="match status" value="1"/>
</dbReference>
<protein>
    <recommendedName>
        <fullName evidence="1">Co-chaperone DjlA N-terminal domain-containing protein</fullName>
    </recommendedName>
</protein>
<dbReference type="eggNOG" id="COG4103">
    <property type="taxonomic scope" value="Bacteria"/>
</dbReference>
<gene>
    <name evidence="2" type="ordered locus">Rfer_1818</name>
</gene>
<dbReference type="InterPro" id="IPR007791">
    <property type="entry name" value="DjlA_N"/>
</dbReference>
<dbReference type="SUPFAM" id="SSF158682">
    <property type="entry name" value="TerB-like"/>
    <property type="match status" value="1"/>
</dbReference>